<dbReference type="OrthoDB" id="5245270at2759"/>
<dbReference type="EMBL" id="LKCN02000001">
    <property type="protein sequence ID" value="RCI15749.1"/>
    <property type="molecule type" value="Genomic_DNA"/>
</dbReference>
<keyword evidence="2" id="KW-0472">Membrane</keyword>
<feature type="region of interest" description="Disordered" evidence="1">
    <location>
        <begin position="489"/>
        <end position="537"/>
    </location>
</feature>
<organism evidence="3 4">
    <name type="scientific">Ophiocordyceps polyrhachis-furcata BCC 54312</name>
    <dbReference type="NCBI Taxonomy" id="1330021"/>
    <lineage>
        <taxon>Eukaryota</taxon>
        <taxon>Fungi</taxon>
        <taxon>Dikarya</taxon>
        <taxon>Ascomycota</taxon>
        <taxon>Pezizomycotina</taxon>
        <taxon>Sordariomycetes</taxon>
        <taxon>Hypocreomycetidae</taxon>
        <taxon>Hypocreales</taxon>
        <taxon>Ophiocordycipitaceae</taxon>
        <taxon>Ophiocordyceps</taxon>
    </lineage>
</organism>
<keyword evidence="2" id="KW-1133">Transmembrane helix</keyword>
<proteinExistence type="predicted"/>
<sequence length="872" mass="96181">MVRACIRKYSALVLMRLFMAHWFWRVFLWRVFPCIARQNHSQIASRYEDEVFACSINSHEDASYSRLECLPEDCDLGLEEALRLLPSDAEKIRSLDRSLQKLEPEAKLTQCVNIRDALKGKYADVESVSNCYNLVFQQHLGRHILSGKEWDAFNKICRKGHQRLVATSTIGRFWGGDLVLDYGLTSKPMTFCRLSRTAAIKVPRWLDAVVIMNWSIYQRIQTTDKRTPKVNNTVCSIELLDLKRFLKFVARKRQPATTFTIPNGYVLDKYGLLVRERRVEITTTLDGPRRPEATLRPALCQPCLSEAPAEPVTDANADTWYSPSTPVASPSPSAAPEHSPQPPYDVEISTIQRIVAVQSSPLPSSSAATSQVQPHTTSFLLSPRASPGAESATTSLPSSQHPSPDGGDPPVRTDTEVEVAGRRRTSSLSPLFTRRSLCEPSEPSSTCSGPLVPISALMSPLHVASTPPSSSSTSRFLCSLQNPPVEARTALHTKRAPPVSLQPAKRQRTHNDTALPTETAGTDQQPPTATPSAASVESAIAEPSFANLEDRLFEKILSIFRERNFDPEEFSTAVHRALRRCLAETSPGAMAESPAMSVPDEVLSPSHTTGRQNPGLSPLNNVESATVDLSASSAPRCPDNHALNIIMPGKRREAASLTAENVILRGMNTAGRISQDASQCAAPINRLGADPLTVVSDGDTLPTSKSFFIDMEQATWARSEEAQDPGPFEEVDVPQDGLSSPLSGINSGQTPTSTFDQAPNLTTIGKALIEDISLKYADNIIGDIWYFPTSKPPTISLRLPKTLVQTRAQLPAYEASDLRHYTQWEVRHISLDKFQRLVVREGFGMVYWRMVETGAYVSMEVLDSRLHADFNR</sequence>
<protein>
    <submittedName>
        <fullName evidence="3">Uncharacterized protein</fullName>
    </submittedName>
</protein>
<feature type="region of interest" description="Disordered" evidence="1">
    <location>
        <begin position="314"/>
        <end position="344"/>
    </location>
</feature>
<evidence type="ECO:0000313" key="4">
    <source>
        <dbReference type="Proteomes" id="UP000253664"/>
    </source>
</evidence>
<comment type="caution">
    <text evidence="3">The sequence shown here is derived from an EMBL/GenBank/DDBJ whole genome shotgun (WGS) entry which is preliminary data.</text>
</comment>
<name>A0A367LMV8_9HYPO</name>
<gene>
    <name evidence="3" type="ORF">L249_3329</name>
</gene>
<dbReference type="AlphaFoldDB" id="A0A367LMV8"/>
<feature type="compositionally biased region" description="Low complexity" evidence="1">
    <location>
        <begin position="322"/>
        <end position="338"/>
    </location>
</feature>
<evidence type="ECO:0000313" key="3">
    <source>
        <dbReference type="EMBL" id="RCI15749.1"/>
    </source>
</evidence>
<feature type="region of interest" description="Disordered" evidence="1">
    <location>
        <begin position="362"/>
        <end position="448"/>
    </location>
</feature>
<reference evidence="3 4" key="1">
    <citation type="journal article" date="2015" name="BMC Genomics">
        <title>Insights from the genome of Ophiocordyceps polyrhachis-furcata to pathogenicity and host specificity in insect fungi.</title>
        <authorList>
            <person name="Wichadakul D."/>
            <person name="Kobmoo N."/>
            <person name="Ingsriswang S."/>
            <person name="Tangphatsornruang S."/>
            <person name="Chantasingh D."/>
            <person name="Luangsa-ard J.J."/>
            <person name="Eurwilaichitr L."/>
        </authorList>
    </citation>
    <scope>NUCLEOTIDE SEQUENCE [LARGE SCALE GENOMIC DNA]</scope>
    <source>
        <strain evidence="3 4">BCC 54312</strain>
    </source>
</reference>
<feature type="compositionally biased region" description="Polar residues" evidence="1">
    <location>
        <begin position="605"/>
        <end position="621"/>
    </location>
</feature>
<feature type="compositionally biased region" description="Basic and acidic residues" evidence="1">
    <location>
        <begin position="411"/>
        <end position="421"/>
    </location>
</feature>
<feature type="compositionally biased region" description="Polar residues" evidence="1">
    <location>
        <begin position="371"/>
        <end position="380"/>
    </location>
</feature>
<dbReference type="Proteomes" id="UP000253664">
    <property type="component" value="Unassembled WGS sequence"/>
</dbReference>
<feature type="compositionally biased region" description="Polar residues" evidence="1">
    <location>
        <begin position="391"/>
        <end position="402"/>
    </location>
</feature>
<evidence type="ECO:0000256" key="2">
    <source>
        <dbReference type="SAM" id="Phobius"/>
    </source>
</evidence>
<keyword evidence="4" id="KW-1185">Reference proteome</keyword>
<evidence type="ECO:0000256" key="1">
    <source>
        <dbReference type="SAM" id="MobiDB-lite"/>
    </source>
</evidence>
<feature type="transmembrane region" description="Helical" evidence="2">
    <location>
        <begin position="12"/>
        <end position="32"/>
    </location>
</feature>
<feature type="compositionally biased region" description="Polar residues" evidence="1">
    <location>
        <begin position="512"/>
        <end position="535"/>
    </location>
</feature>
<feature type="region of interest" description="Disordered" evidence="1">
    <location>
        <begin position="588"/>
        <end position="621"/>
    </location>
</feature>
<keyword evidence="2" id="KW-0812">Transmembrane</keyword>
<accession>A0A367LMV8</accession>
<dbReference type="STRING" id="1330021.A0A367LMV8"/>